<feature type="region of interest" description="Disordered" evidence="1">
    <location>
        <begin position="320"/>
        <end position="342"/>
    </location>
</feature>
<dbReference type="EMBL" id="JAABOA010004809">
    <property type="protein sequence ID" value="KAF9577459.1"/>
    <property type="molecule type" value="Genomic_DNA"/>
</dbReference>
<feature type="compositionally biased region" description="Low complexity" evidence="1">
    <location>
        <begin position="140"/>
        <end position="150"/>
    </location>
</feature>
<sequence>MSDSNDSCTPLTEMQSYTSSSTGIDTLEPPYANDPAGSRCESEEYSEIIPKLRSMTHQDQEKFFKRAEKLEKMFGSIPTSTLIESSLTTPHAAGQRPRSPFQPPPSVSRAAAMAATAAAADNHGSDQRGLVELAEFWASGNSSSGGSSSSEDGRTSEDRELVRRSFSEEIVESLAMISWGTRYVTHGASAKTDEIQKTLALRLACKLWGLPPIIDFIAFEMPKRQSCEMSSFKPAQKVATDSAVANKSNQQTPDLAFHVVDHMDNCDSIKDLDMEDEENDEPHIYTRSRQAGCSPKIKDTASASVNTFDELLVDQSDIFDTTHPNKHKGKKHQCSPSHLRRL</sequence>
<feature type="region of interest" description="Disordered" evidence="1">
    <location>
        <begin position="1"/>
        <end position="44"/>
    </location>
</feature>
<feature type="compositionally biased region" description="Polar residues" evidence="1">
    <location>
        <begin position="1"/>
        <end position="24"/>
    </location>
</feature>
<reference evidence="2" key="1">
    <citation type="journal article" date="2020" name="Fungal Divers.">
        <title>Resolving the Mortierellaceae phylogeny through synthesis of multi-gene phylogenetics and phylogenomics.</title>
        <authorList>
            <person name="Vandepol N."/>
            <person name="Liber J."/>
            <person name="Desiro A."/>
            <person name="Na H."/>
            <person name="Kennedy M."/>
            <person name="Barry K."/>
            <person name="Grigoriev I.V."/>
            <person name="Miller A.N."/>
            <person name="O'Donnell K."/>
            <person name="Stajich J.E."/>
            <person name="Bonito G."/>
        </authorList>
    </citation>
    <scope>NUCLEOTIDE SEQUENCE</scope>
    <source>
        <strain evidence="2">KOD1015</strain>
    </source>
</reference>
<accession>A0A9P6FLH2</accession>
<evidence type="ECO:0000313" key="2">
    <source>
        <dbReference type="EMBL" id="KAF9577459.1"/>
    </source>
</evidence>
<gene>
    <name evidence="2" type="ORF">BGW38_007316</name>
</gene>
<feature type="region of interest" description="Disordered" evidence="1">
    <location>
        <begin position="79"/>
        <end position="124"/>
    </location>
</feature>
<feature type="compositionally biased region" description="Basic residues" evidence="1">
    <location>
        <begin position="324"/>
        <end position="342"/>
    </location>
</feature>
<evidence type="ECO:0000256" key="1">
    <source>
        <dbReference type="SAM" id="MobiDB-lite"/>
    </source>
</evidence>
<organism evidence="2 3">
    <name type="scientific">Lunasporangiospora selenospora</name>
    <dbReference type="NCBI Taxonomy" id="979761"/>
    <lineage>
        <taxon>Eukaryota</taxon>
        <taxon>Fungi</taxon>
        <taxon>Fungi incertae sedis</taxon>
        <taxon>Mucoromycota</taxon>
        <taxon>Mortierellomycotina</taxon>
        <taxon>Mortierellomycetes</taxon>
        <taxon>Mortierellales</taxon>
        <taxon>Mortierellaceae</taxon>
        <taxon>Lunasporangiospora</taxon>
    </lineage>
</organism>
<comment type="caution">
    <text evidence="2">The sequence shown here is derived from an EMBL/GenBank/DDBJ whole genome shotgun (WGS) entry which is preliminary data.</text>
</comment>
<dbReference type="AlphaFoldDB" id="A0A9P6FLH2"/>
<feature type="compositionally biased region" description="Basic and acidic residues" evidence="1">
    <location>
        <begin position="151"/>
        <end position="162"/>
    </location>
</feature>
<protein>
    <submittedName>
        <fullName evidence="2">Uncharacterized protein</fullName>
    </submittedName>
</protein>
<keyword evidence="3" id="KW-1185">Reference proteome</keyword>
<dbReference type="Proteomes" id="UP000780801">
    <property type="component" value="Unassembled WGS sequence"/>
</dbReference>
<dbReference type="OrthoDB" id="196547at2759"/>
<proteinExistence type="predicted"/>
<feature type="compositionally biased region" description="Polar residues" evidence="1">
    <location>
        <begin position="79"/>
        <end position="89"/>
    </location>
</feature>
<feature type="compositionally biased region" description="Low complexity" evidence="1">
    <location>
        <begin position="107"/>
        <end position="120"/>
    </location>
</feature>
<feature type="region of interest" description="Disordered" evidence="1">
    <location>
        <begin position="140"/>
        <end position="162"/>
    </location>
</feature>
<name>A0A9P6FLH2_9FUNG</name>
<evidence type="ECO:0000313" key="3">
    <source>
        <dbReference type="Proteomes" id="UP000780801"/>
    </source>
</evidence>